<protein>
    <submittedName>
        <fullName evidence="2">Uncharacterized protein</fullName>
    </submittedName>
</protein>
<accession>G4N359</accession>
<dbReference type="InParanoid" id="G4N359"/>
<keyword evidence="3" id="KW-1185">Reference proteome</keyword>
<dbReference type="AlphaFoldDB" id="G4N359"/>
<dbReference type="GeneID" id="12985022"/>
<dbReference type="RefSeq" id="XP_003712422.1">
    <property type="nucleotide sequence ID" value="XM_003712374.1"/>
</dbReference>
<dbReference type="EMBL" id="CM001233">
    <property type="protein sequence ID" value="EHA52615.1"/>
    <property type="molecule type" value="Genomic_DNA"/>
</dbReference>
<dbReference type="KEGG" id="mgr:MGG_16828"/>
<reference evidence="2 3" key="1">
    <citation type="journal article" date="2005" name="Nature">
        <title>The genome sequence of the rice blast fungus Magnaporthe grisea.</title>
        <authorList>
            <person name="Dean R.A."/>
            <person name="Talbot N.J."/>
            <person name="Ebbole D.J."/>
            <person name="Farman M.L."/>
            <person name="Mitchell T.K."/>
            <person name="Orbach M.J."/>
            <person name="Thon M."/>
            <person name="Kulkarni R."/>
            <person name="Xu J.R."/>
            <person name="Pan H."/>
            <person name="Read N.D."/>
            <person name="Lee Y.H."/>
            <person name="Carbone I."/>
            <person name="Brown D."/>
            <person name="Oh Y.Y."/>
            <person name="Donofrio N."/>
            <person name="Jeong J.S."/>
            <person name="Soanes D.M."/>
            <person name="Djonovic S."/>
            <person name="Kolomiets E."/>
            <person name="Rehmeyer C."/>
            <person name="Li W."/>
            <person name="Harding M."/>
            <person name="Kim S."/>
            <person name="Lebrun M.H."/>
            <person name="Bohnert H."/>
            <person name="Coughlan S."/>
            <person name="Butler J."/>
            <person name="Calvo S."/>
            <person name="Ma L.J."/>
            <person name="Nicol R."/>
            <person name="Purcell S."/>
            <person name="Nusbaum C."/>
            <person name="Galagan J.E."/>
            <person name="Birren B.W."/>
        </authorList>
    </citation>
    <scope>NUCLEOTIDE SEQUENCE [LARGE SCALE GENOMIC DNA]</scope>
    <source>
        <strain evidence="3">70-15 / ATCC MYA-4617 / FGSC 8958</strain>
    </source>
</reference>
<evidence type="ECO:0000256" key="1">
    <source>
        <dbReference type="SAM" id="MobiDB-lite"/>
    </source>
</evidence>
<proteinExistence type="predicted"/>
<reference key="2">
    <citation type="submission" date="2011-05" db="EMBL/GenBank/DDBJ databases">
        <title>The Genome Sequence of Magnaporthe oryzae 70-15.</title>
        <authorList>
            <consortium name="The Broad Institute Genome Sequencing Platform"/>
            <person name="Ma L.-J."/>
            <person name="Dead R."/>
            <person name="Young S.K."/>
            <person name="Zeng Q."/>
            <person name="Gargeya S."/>
            <person name="Fitzgerald M."/>
            <person name="Haas B."/>
            <person name="Abouelleil A."/>
            <person name="Alvarado L."/>
            <person name="Arachchi H.M."/>
            <person name="Berlin A."/>
            <person name="Brown A."/>
            <person name="Chapman S.B."/>
            <person name="Chen Z."/>
            <person name="Dunbar C."/>
            <person name="Freedman E."/>
            <person name="Gearin G."/>
            <person name="Gellesch M."/>
            <person name="Goldberg J."/>
            <person name="Griggs A."/>
            <person name="Gujja S."/>
            <person name="Heiman D."/>
            <person name="Howarth C."/>
            <person name="Larson L."/>
            <person name="Lui A."/>
            <person name="MacDonald P.J.P."/>
            <person name="Mehta T."/>
            <person name="Montmayeur A."/>
            <person name="Murphy C."/>
            <person name="Neiman D."/>
            <person name="Pearson M."/>
            <person name="Priest M."/>
            <person name="Roberts A."/>
            <person name="Saif S."/>
            <person name="Shea T."/>
            <person name="Shenoy N."/>
            <person name="Sisk P."/>
            <person name="Stolte C."/>
            <person name="Sykes S."/>
            <person name="Yandava C."/>
            <person name="Wortman J."/>
            <person name="Nusbaum C."/>
            <person name="Birren B."/>
        </authorList>
    </citation>
    <scope>NUCLEOTIDE SEQUENCE</scope>
    <source>
        <strain>70-15</strain>
    </source>
</reference>
<evidence type="ECO:0000313" key="2">
    <source>
        <dbReference type="EMBL" id="EHA52615.1"/>
    </source>
</evidence>
<evidence type="ECO:0000313" key="3">
    <source>
        <dbReference type="Proteomes" id="UP000009058"/>
    </source>
</evidence>
<sequence>MQKSYTQMKVGDKRHATFLLKLRWYEAETEEARTHGRWTVSRAIKVELIVARTVRIGDGSPAQNQRDQIKTKPDQEVHTKHRGQGRGFADF</sequence>
<feature type="compositionally biased region" description="Basic and acidic residues" evidence="1">
    <location>
        <begin position="67"/>
        <end position="78"/>
    </location>
</feature>
<dbReference type="Proteomes" id="UP000009058">
    <property type="component" value="Chromosome 3"/>
</dbReference>
<organism evidence="2 3">
    <name type="scientific">Pyricularia oryzae (strain 70-15 / ATCC MYA-4617 / FGSC 8958)</name>
    <name type="common">Rice blast fungus</name>
    <name type="synonym">Magnaporthe oryzae</name>
    <dbReference type="NCBI Taxonomy" id="242507"/>
    <lineage>
        <taxon>Eukaryota</taxon>
        <taxon>Fungi</taxon>
        <taxon>Dikarya</taxon>
        <taxon>Ascomycota</taxon>
        <taxon>Pezizomycotina</taxon>
        <taxon>Sordariomycetes</taxon>
        <taxon>Sordariomycetidae</taxon>
        <taxon>Magnaporthales</taxon>
        <taxon>Pyriculariaceae</taxon>
        <taxon>Pyricularia</taxon>
    </lineage>
</organism>
<dbReference type="VEuPathDB" id="FungiDB:MGG_16828"/>
<name>G4N359_PYRO7</name>
<dbReference type="HOGENOM" id="CLU_2427447_0_0_1"/>
<feature type="region of interest" description="Disordered" evidence="1">
    <location>
        <begin position="58"/>
        <end position="91"/>
    </location>
</feature>
<gene>
    <name evidence="2" type="ORF">MGG_16828</name>
</gene>